<dbReference type="GO" id="GO:0000329">
    <property type="term" value="C:fungal-type vacuole membrane"/>
    <property type="evidence" value="ECO:0007669"/>
    <property type="project" value="UniProtKB-ARBA"/>
</dbReference>
<proteinExistence type="inferred from homology"/>
<feature type="transmembrane region" description="Helical" evidence="13">
    <location>
        <begin position="217"/>
        <end position="233"/>
    </location>
</feature>
<gene>
    <name evidence="16" type="ORF">D9615_005348</name>
</gene>
<dbReference type="GO" id="GO:0007034">
    <property type="term" value="P:vacuolar transport"/>
    <property type="evidence" value="ECO:0007669"/>
    <property type="project" value="UniProtKB-ARBA"/>
</dbReference>
<dbReference type="InterPro" id="IPR001683">
    <property type="entry name" value="PX_dom"/>
</dbReference>
<dbReference type="AlphaFoldDB" id="A0A8H5M1T7"/>
<dbReference type="SUPFAM" id="SSF64268">
    <property type="entry name" value="PX domain"/>
    <property type="match status" value="1"/>
</dbReference>
<dbReference type="InterPro" id="IPR029063">
    <property type="entry name" value="SAM-dependent_MTases_sf"/>
</dbReference>
<evidence type="ECO:0000256" key="8">
    <source>
        <dbReference type="ARBA" id="ARBA00023121"/>
    </source>
</evidence>
<dbReference type="InterPro" id="IPR055481">
    <property type="entry name" value="DUF7053"/>
</dbReference>
<dbReference type="SUPFAM" id="SSF53335">
    <property type="entry name" value="S-adenosyl-L-methionine-dependent methyltransferases"/>
    <property type="match status" value="1"/>
</dbReference>
<feature type="domain" description="PX" evidence="15">
    <location>
        <begin position="527"/>
        <end position="644"/>
    </location>
</feature>
<feature type="transmembrane region" description="Helical" evidence="13">
    <location>
        <begin position="191"/>
        <end position="211"/>
    </location>
</feature>
<evidence type="ECO:0000259" key="15">
    <source>
        <dbReference type="PROSITE" id="PS50195"/>
    </source>
</evidence>
<evidence type="ECO:0000256" key="1">
    <source>
        <dbReference type="ARBA" id="ARBA00004116"/>
    </source>
</evidence>
<dbReference type="Pfam" id="PF23155">
    <property type="entry name" value="DUF7053"/>
    <property type="match status" value="1"/>
</dbReference>
<dbReference type="Gene3D" id="3.40.50.150">
    <property type="entry name" value="Vaccinia Virus protein VP39"/>
    <property type="match status" value="1"/>
</dbReference>
<keyword evidence="7" id="KW-0175">Coiled coil</keyword>
<feature type="domain" description="T-SNARE coiled-coil homology" evidence="14">
    <location>
        <begin position="816"/>
        <end position="878"/>
    </location>
</feature>
<keyword evidence="8" id="KW-0446">Lipid-binding</keyword>
<dbReference type="SUPFAM" id="SSF58038">
    <property type="entry name" value="SNARE fusion complex"/>
    <property type="match status" value="1"/>
</dbReference>
<feature type="compositionally biased region" description="Polar residues" evidence="12">
    <location>
        <begin position="753"/>
        <end position="767"/>
    </location>
</feature>
<dbReference type="FunFam" id="1.20.5.110:FF:000058">
    <property type="entry name" value="VAM7p Vacuolar SNARE protein"/>
    <property type="match status" value="1"/>
</dbReference>
<keyword evidence="17" id="KW-1185">Reference proteome</keyword>
<feature type="region of interest" description="Disordered" evidence="12">
    <location>
        <begin position="752"/>
        <end position="777"/>
    </location>
</feature>
<dbReference type="Gene3D" id="1.20.5.110">
    <property type="match status" value="1"/>
</dbReference>
<evidence type="ECO:0000256" key="7">
    <source>
        <dbReference type="ARBA" id="ARBA00023054"/>
    </source>
</evidence>
<evidence type="ECO:0000256" key="3">
    <source>
        <dbReference type="ARBA" id="ARBA00010883"/>
    </source>
</evidence>
<evidence type="ECO:0000256" key="12">
    <source>
        <dbReference type="SAM" id="MobiDB-lite"/>
    </source>
</evidence>
<evidence type="ECO:0000256" key="2">
    <source>
        <dbReference type="ARBA" id="ARBA00004180"/>
    </source>
</evidence>
<comment type="function">
    <text evidence="11">Essential for proper morphogenesis of the vacuole. May exist as structural reinforcement on the surface of the vacuolar membrane and be required for maintenance against rupture by osmotic pressure.</text>
</comment>
<keyword evidence="6" id="KW-0653">Protein transport</keyword>
<dbReference type="Proteomes" id="UP000565441">
    <property type="component" value="Unassembled WGS sequence"/>
</dbReference>
<evidence type="ECO:0000313" key="17">
    <source>
        <dbReference type="Proteomes" id="UP000565441"/>
    </source>
</evidence>
<dbReference type="PROSITE" id="PS50195">
    <property type="entry name" value="PX"/>
    <property type="match status" value="1"/>
</dbReference>
<evidence type="ECO:0000313" key="16">
    <source>
        <dbReference type="EMBL" id="KAF5377499.1"/>
    </source>
</evidence>
<dbReference type="GO" id="GO:0097576">
    <property type="term" value="P:vacuole fusion"/>
    <property type="evidence" value="ECO:0007669"/>
    <property type="project" value="UniProtKB-ARBA"/>
</dbReference>
<dbReference type="GO" id="GO:0030659">
    <property type="term" value="C:cytoplasmic vesicle membrane"/>
    <property type="evidence" value="ECO:0007669"/>
    <property type="project" value="UniProtKB-SubCell"/>
</dbReference>
<dbReference type="OrthoDB" id="428895at2759"/>
<protein>
    <submittedName>
        <fullName evidence="16">Uncharacterized protein</fullName>
    </submittedName>
</protein>
<dbReference type="Gene3D" id="3.30.1520.10">
    <property type="entry name" value="Phox-like domain"/>
    <property type="match status" value="1"/>
</dbReference>
<comment type="similarity">
    <text evidence="3">Belongs to the sorting nexin family.</text>
</comment>
<dbReference type="InterPro" id="IPR052467">
    <property type="entry name" value="Sorting_nexin_PX-domain"/>
</dbReference>
<evidence type="ECO:0000256" key="5">
    <source>
        <dbReference type="ARBA" id="ARBA00022554"/>
    </source>
</evidence>
<organism evidence="16 17">
    <name type="scientific">Tricholomella constricta</name>
    <dbReference type="NCBI Taxonomy" id="117010"/>
    <lineage>
        <taxon>Eukaryota</taxon>
        <taxon>Fungi</taxon>
        <taxon>Dikarya</taxon>
        <taxon>Basidiomycota</taxon>
        <taxon>Agaricomycotina</taxon>
        <taxon>Agaricomycetes</taxon>
        <taxon>Agaricomycetidae</taxon>
        <taxon>Agaricales</taxon>
        <taxon>Tricholomatineae</taxon>
        <taxon>Lyophyllaceae</taxon>
        <taxon>Tricholomella</taxon>
    </lineage>
</organism>
<keyword evidence="10" id="KW-0968">Cytoplasmic vesicle</keyword>
<dbReference type="CDD" id="cd06897">
    <property type="entry name" value="PX_SNARE"/>
    <property type="match status" value="1"/>
</dbReference>
<evidence type="ECO:0000256" key="4">
    <source>
        <dbReference type="ARBA" id="ARBA00022448"/>
    </source>
</evidence>
<evidence type="ECO:0000256" key="10">
    <source>
        <dbReference type="ARBA" id="ARBA00023329"/>
    </source>
</evidence>
<keyword evidence="4" id="KW-0813">Transport</keyword>
<keyword evidence="5" id="KW-0926">Vacuole</keyword>
<name>A0A8H5M1T7_9AGAR</name>
<comment type="caution">
    <text evidence="16">The sequence shown here is derived from an EMBL/GenBank/DDBJ whole genome shotgun (WGS) entry which is preliminary data.</text>
</comment>
<accession>A0A8H5M1T7</accession>
<evidence type="ECO:0000256" key="13">
    <source>
        <dbReference type="SAM" id="Phobius"/>
    </source>
</evidence>
<dbReference type="SMART" id="SM00312">
    <property type="entry name" value="PX"/>
    <property type="match status" value="1"/>
</dbReference>
<dbReference type="GO" id="GO:0015031">
    <property type="term" value="P:protein transport"/>
    <property type="evidence" value="ECO:0007669"/>
    <property type="project" value="UniProtKB-KW"/>
</dbReference>
<evidence type="ECO:0000256" key="6">
    <source>
        <dbReference type="ARBA" id="ARBA00022927"/>
    </source>
</evidence>
<comment type="subcellular location">
    <subcellularLocation>
        <location evidence="2">Cytoplasmic vesicle membrane</location>
        <topology evidence="2">Peripheral membrane protein</topology>
        <orientation evidence="2">Cytoplasmic side</orientation>
    </subcellularLocation>
    <subcellularLocation>
        <location evidence="1">Vacuole</location>
    </subcellularLocation>
</comment>
<evidence type="ECO:0000259" key="14">
    <source>
        <dbReference type="PROSITE" id="PS50192"/>
    </source>
</evidence>
<keyword evidence="13" id="KW-0812">Transmembrane</keyword>
<dbReference type="InterPro" id="IPR036871">
    <property type="entry name" value="PX_dom_sf"/>
</dbReference>
<dbReference type="CDD" id="cd15858">
    <property type="entry name" value="SNARE_VAM7"/>
    <property type="match status" value="1"/>
</dbReference>
<dbReference type="GO" id="GO:1901981">
    <property type="term" value="F:phosphatidylinositol phosphate binding"/>
    <property type="evidence" value="ECO:0007669"/>
    <property type="project" value="TreeGrafter"/>
</dbReference>
<dbReference type="SMART" id="SM00397">
    <property type="entry name" value="t_SNARE"/>
    <property type="match status" value="1"/>
</dbReference>
<dbReference type="PANTHER" id="PTHR15813:SF8">
    <property type="entry name" value="SORTING NEXIN-22"/>
    <property type="match status" value="1"/>
</dbReference>
<dbReference type="GO" id="GO:0016192">
    <property type="term" value="P:vesicle-mediated transport"/>
    <property type="evidence" value="ECO:0007669"/>
    <property type="project" value="UniProtKB-ARBA"/>
</dbReference>
<keyword evidence="9 13" id="KW-0472">Membrane</keyword>
<keyword evidence="13" id="KW-1133">Transmembrane helix</keyword>
<dbReference type="EMBL" id="JAACJP010000023">
    <property type="protein sequence ID" value="KAF5377499.1"/>
    <property type="molecule type" value="Genomic_DNA"/>
</dbReference>
<reference evidence="16 17" key="1">
    <citation type="journal article" date="2020" name="ISME J.">
        <title>Uncovering the hidden diversity of litter-decomposition mechanisms in mushroom-forming fungi.</title>
        <authorList>
            <person name="Floudas D."/>
            <person name="Bentzer J."/>
            <person name="Ahren D."/>
            <person name="Johansson T."/>
            <person name="Persson P."/>
            <person name="Tunlid A."/>
        </authorList>
    </citation>
    <scope>NUCLEOTIDE SEQUENCE [LARGE SCALE GENOMIC DNA]</scope>
    <source>
        <strain evidence="16 17">CBS 661.87</strain>
    </source>
</reference>
<sequence length="879" mass="97820">MTPLCCSKSHVSSNGSHERDCCLFPTTMVWPLTLTRAVSFKKIIHASPDTVLKLLHDPNVLFTGNPLITDVISDPSNPSAYTVTDRLVVLGYFKTQVKYKCRLSFLEDGVDTDVVAGLGTKSKGQYRVRDGENGTTVLSEDATIEGLCFLISYIVKTMSAAHEDVLENLGAKAENRSNRQMKDFTNLKSSGHPTISFIVVILTALIVRYLYPASFGIPLYMLFVGMVSVIYWFKAASDPYGLFHLALNKLPGDDDNVPPKTEWLNMGFWQNTDVFPQACAALAMKLTQAAQCKTGDRILGIFSTPDCAAQLDKGVSMIDVGHGTGESVMLLLSEPSMPRPSSITGITSLPAHHRRTQERVDRLLSSQTDPLPDVWLHLGDAVCQSERATPDHPLAPSAKTTFDRILALDCAYHFDTRRTFLQQSLRKLAPGGRIALADICFDPDIVLRSRKAWLMSSLLRLMPKENMVSSEGYKTQMVDMGYVDVQVEDITKDVFPGFVRFLKGRGMGWRMFGWVIEWYGGMGAQFIVVSGMNVRGYEERSSPKPHTVYRIEIHAHVRSWQMWRRYSEFDQLHTQLTKSVGAPPPVSLPPKHSFSLIRSHTHSNILDQRRGGLENYLRAIIGAKEDKWRESFAFKDFLGVPISRQGGGPPTHFTSATWLDEHIELQTRIRAIRADINKRDALSDRGDVGASHKANVTAKAKLPGLSARISTLEKGLNELGMSGISEGELQRRSDMVARLRDDHEKLTRMVTAARQTSRPTPGQSSYANAAPESDREALLSTSNLKPVTRVFGAKQVPQETEQTRPLDDHGILGLQQVQMQQQDEQLSQLTTILQRQKQLGMAIGNEIGSQIELLDDLSNEVDRVGGKLTTTNRQLNRLG</sequence>
<evidence type="ECO:0000256" key="9">
    <source>
        <dbReference type="ARBA" id="ARBA00023136"/>
    </source>
</evidence>
<evidence type="ECO:0000256" key="11">
    <source>
        <dbReference type="ARBA" id="ARBA00054927"/>
    </source>
</evidence>
<dbReference type="PANTHER" id="PTHR15813">
    <property type="entry name" value="SORTING NEXIN-22 AND 24"/>
    <property type="match status" value="1"/>
</dbReference>
<dbReference type="InterPro" id="IPR000727">
    <property type="entry name" value="T_SNARE_dom"/>
</dbReference>
<dbReference type="Pfam" id="PF00787">
    <property type="entry name" value="PX"/>
    <property type="match status" value="1"/>
</dbReference>
<dbReference type="PROSITE" id="PS50192">
    <property type="entry name" value="T_SNARE"/>
    <property type="match status" value="1"/>
</dbReference>